<dbReference type="GeneID" id="10360826"/>
<evidence type="ECO:0000256" key="7">
    <source>
        <dbReference type="ARBA" id="ARBA00022576"/>
    </source>
</evidence>
<comment type="pathway">
    <text evidence="3 16">Amino-acid biosynthesis; L-isoleucine biosynthesis; L-isoleucine from 2-oxobutanoate: step 4/4.</text>
</comment>
<keyword evidence="7 16" id="KW-0032">Aminotransferase</keyword>
<feature type="binding site" evidence="19 20">
    <location>
        <position position="54"/>
    </location>
    <ligand>
        <name>pyridoxal 5'-phosphate</name>
        <dbReference type="ChEBI" id="CHEBI:597326"/>
    </ligand>
</feature>
<comment type="catalytic activity">
    <reaction evidence="12 16">
        <text>L-valine + 2-oxoglutarate = 3-methyl-2-oxobutanoate + L-glutamate</text>
        <dbReference type="Rhea" id="RHEA:24813"/>
        <dbReference type="ChEBI" id="CHEBI:11851"/>
        <dbReference type="ChEBI" id="CHEBI:16810"/>
        <dbReference type="ChEBI" id="CHEBI:29985"/>
        <dbReference type="ChEBI" id="CHEBI:57762"/>
        <dbReference type="EC" id="2.6.1.42"/>
    </reaction>
</comment>
<feature type="binding site" evidence="19">
    <location>
        <position position="51"/>
    </location>
    <ligand>
        <name>pyridoxal 5'-phosphate</name>
        <dbReference type="ChEBI" id="CHEBI:597326"/>
    </ligand>
</feature>
<comment type="catalytic activity">
    <reaction evidence="14 16">
        <text>L-leucine + 2-oxoglutarate = 4-methyl-2-oxopentanoate + L-glutamate</text>
        <dbReference type="Rhea" id="RHEA:18321"/>
        <dbReference type="ChEBI" id="CHEBI:16810"/>
        <dbReference type="ChEBI" id="CHEBI:17865"/>
        <dbReference type="ChEBI" id="CHEBI:29985"/>
        <dbReference type="ChEBI" id="CHEBI:57427"/>
        <dbReference type="EC" id="2.6.1.42"/>
    </reaction>
</comment>
<dbReference type="InterPro" id="IPR043132">
    <property type="entry name" value="BCAT-like_C"/>
</dbReference>
<reference evidence="20" key="4">
    <citation type="journal article" date="2020" name="Crystallogr. Rep.">
        <title>Three-Dimensional Structure of Branched-Chain Amino Acid Transaminase from Thermoproteus uzoniensis in Complex with L-Norvaline.</title>
        <authorList>
            <person name="Boyko K.M."/>
            <person name="Nikolaeva A.Y."/>
            <person name="Timofeev V.I."/>
            <person name="Popov V.O."/>
            <person name="Bezsudnova E.Y."/>
        </authorList>
    </citation>
    <scope>X-RAY CRYSTALLOGRAPHY (2.15 ANGSTROMS) IN COMPLEX WITH PYRIDOXAL 5'-PHOSPHATE</scope>
</reference>
<organism evidence="17 18">
    <name type="scientific">Thermoproteus uzoniensis (strain 768-20)</name>
    <dbReference type="NCBI Taxonomy" id="999630"/>
    <lineage>
        <taxon>Archaea</taxon>
        <taxon>Thermoproteota</taxon>
        <taxon>Thermoprotei</taxon>
        <taxon>Thermoproteales</taxon>
        <taxon>Thermoproteaceae</taxon>
        <taxon>Thermoproteus</taxon>
    </lineage>
</organism>
<dbReference type="PROSITE" id="PS00770">
    <property type="entry name" value="AA_TRANSFER_CLASS_4"/>
    <property type="match status" value="1"/>
</dbReference>
<evidence type="ECO:0007829" key="19">
    <source>
        <dbReference type="PDB" id="5CE8"/>
    </source>
</evidence>
<evidence type="ECO:0000256" key="1">
    <source>
        <dbReference type="ARBA" id="ARBA00001933"/>
    </source>
</evidence>
<evidence type="ECO:0000256" key="3">
    <source>
        <dbReference type="ARBA" id="ARBA00004824"/>
    </source>
</evidence>
<dbReference type="GO" id="GO:0009099">
    <property type="term" value="P:L-valine biosynthetic process"/>
    <property type="evidence" value="ECO:0007669"/>
    <property type="project" value="UniProtKB-UniPathway"/>
</dbReference>
<dbReference type="SMR" id="F2L0W0"/>
<evidence type="ECO:0000256" key="12">
    <source>
        <dbReference type="ARBA" id="ARBA00048212"/>
    </source>
</evidence>
<dbReference type="GO" id="GO:0052654">
    <property type="term" value="F:L-leucine-2-oxoglutarate transaminase activity"/>
    <property type="evidence" value="ECO:0007669"/>
    <property type="project" value="RHEA"/>
</dbReference>
<dbReference type="InterPro" id="IPR001544">
    <property type="entry name" value="Aminotrans_IV"/>
</dbReference>
<keyword evidence="11 16" id="KW-0100">Branched-chain amino acid biosynthesis</keyword>
<dbReference type="FunFam" id="3.20.10.10:FF:000002">
    <property type="entry name" value="D-alanine aminotransferase"/>
    <property type="match status" value="1"/>
</dbReference>
<dbReference type="RefSeq" id="WP_013680111.1">
    <property type="nucleotide sequence ID" value="NC_015315.1"/>
</dbReference>
<dbReference type="BRENDA" id="2.6.1.42">
    <property type="organism ID" value="14321"/>
</dbReference>
<dbReference type="GO" id="GO:0052656">
    <property type="term" value="F:L-isoleucine-2-oxoglutarate transaminase activity"/>
    <property type="evidence" value="ECO:0007669"/>
    <property type="project" value="RHEA"/>
</dbReference>
<dbReference type="InterPro" id="IPR043131">
    <property type="entry name" value="BCAT-like_N"/>
</dbReference>
<evidence type="ECO:0000256" key="9">
    <source>
        <dbReference type="ARBA" id="ARBA00022679"/>
    </source>
</evidence>
<dbReference type="PDBsum" id="5CE8"/>
<dbReference type="GO" id="GO:0052655">
    <property type="term" value="F:L-valine-2-oxoglutarate transaminase activity"/>
    <property type="evidence" value="ECO:0007669"/>
    <property type="project" value="RHEA"/>
</dbReference>
<dbReference type="InterPro" id="IPR050571">
    <property type="entry name" value="Class-IV_PLP-Dep_Aminotrnsfr"/>
</dbReference>
<feature type="binding site" evidence="19 20">
    <location>
        <position position="211"/>
    </location>
    <ligand>
        <name>pyridoxal 5'-phosphate</name>
        <dbReference type="ChEBI" id="CHEBI:597326"/>
    </ligand>
</feature>
<dbReference type="Pfam" id="PF01063">
    <property type="entry name" value="Aminotran_4"/>
    <property type="match status" value="1"/>
</dbReference>
<accession>F2L0W0</accession>
<sequence length="295" mass="32850">MKVWLDGRLVDEEEAKVTVLSPSLNYGFGVFEGIRAYWNGENLYVFRLRDHMERLLRSAKIIGLDVPYTAEELSKAVVETVRANGFKEDLYIRPVAYISKPQISLDVRGLQASVAIAAIPFGKYLKVEGVRAAVVSWRRVHTSMMPVMAKATGIYLNSIMAAVEARARGYDEAIMLNAEGKVVEGSGENIFIVRRGVLMTPPLEDGILEGITRETVISIAGDLGIPLLEKSITREELYAADEAFFVGTAAEITPIIEIDGRVLQRGPITQKIAETYRRIVLGKEEKYLPWLTPVY</sequence>
<comment type="function">
    <text evidence="2 16">Acts on leucine, isoleucine and valine.</text>
</comment>
<keyword evidence="9 16" id="KW-0808">Transferase</keyword>
<dbReference type="SUPFAM" id="SSF56752">
    <property type="entry name" value="D-aminoacid aminotransferase-like PLP-dependent enzymes"/>
    <property type="match status" value="1"/>
</dbReference>
<evidence type="ECO:0000256" key="14">
    <source>
        <dbReference type="ARBA" id="ARBA00049229"/>
    </source>
</evidence>
<dbReference type="CDD" id="cd01557">
    <property type="entry name" value="BCAT_beta_family"/>
    <property type="match status" value="1"/>
</dbReference>
<reference evidence="17 18" key="1">
    <citation type="journal article" date="2011" name="J. Bacteriol.">
        <title>Complete genome sequence of the thermoacidophilic crenarchaeon Thermoproteus uzoniensis 768-20.</title>
        <authorList>
            <person name="Mardanov A.V."/>
            <person name="Gumerov V.M."/>
            <person name="Beletsky A.V."/>
            <person name="Prokofeva M.I."/>
            <person name="Bonch-Osmolovskaya E.A."/>
            <person name="Ravin N.V."/>
            <person name="Skryabin K.G."/>
        </authorList>
    </citation>
    <scope>NUCLEOTIDE SEQUENCE [LARGE SCALE GENOMIC DNA]</scope>
    <source>
        <strain evidence="17 18">768-20</strain>
    </source>
</reference>
<dbReference type="UniPathway" id="UPA00047">
    <property type="reaction ID" value="UER00058"/>
</dbReference>
<dbReference type="AlphaFoldDB" id="F2L0W0"/>
<dbReference type="NCBIfam" id="TIGR01122">
    <property type="entry name" value="ilvE_I"/>
    <property type="match status" value="1"/>
</dbReference>
<reference key="2">
    <citation type="submission" date="2011-03" db="EMBL/GenBank/DDBJ databases">
        <title>Complete genome sequence of the thermoacidophilic crenarchaeon Thermoproteus uzoniensis 768-20.</title>
        <authorList>
            <person name="Mardanov A.V."/>
            <person name="Gumerov V.M."/>
            <person name="Beletsky A.V."/>
            <person name="Prokofeva M.I."/>
            <person name="Bonch-Osmolovskaya E.A."/>
            <person name="Ravin N.V."/>
            <person name="Skryabin K.G."/>
        </authorList>
    </citation>
    <scope>NUCLEOTIDE SEQUENCE</scope>
    <source>
        <strain>768-20</strain>
    </source>
</reference>
<dbReference type="UniPathway" id="UPA00048">
    <property type="reaction ID" value="UER00073"/>
</dbReference>
<dbReference type="Gene3D" id="3.20.10.10">
    <property type="entry name" value="D-amino Acid Aminotransferase, subunit A, domain 2"/>
    <property type="match status" value="1"/>
</dbReference>
<dbReference type="UniPathway" id="UPA00049">
    <property type="reaction ID" value="UER00062"/>
</dbReference>
<dbReference type="PDB" id="6THQ">
    <property type="method" value="X-ray"/>
    <property type="resolution" value="2.15 A"/>
    <property type="chains" value="A/B/C=1-295"/>
</dbReference>
<comment type="cofactor">
    <cofactor evidence="1 16">
        <name>pyridoxal 5'-phosphate</name>
        <dbReference type="ChEBI" id="CHEBI:597326"/>
    </cofactor>
</comment>
<name>F2L0W0_THEU7</name>
<evidence type="ECO:0000256" key="8">
    <source>
        <dbReference type="ARBA" id="ARBA00022605"/>
    </source>
</evidence>
<evidence type="ECO:0000256" key="10">
    <source>
        <dbReference type="ARBA" id="ARBA00022898"/>
    </source>
</evidence>
<dbReference type="PDB" id="5CE8">
    <property type="method" value="X-ray"/>
    <property type="resolution" value="2.00 A"/>
    <property type="chains" value="A/B/C=1-295"/>
</dbReference>
<evidence type="ECO:0000256" key="6">
    <source>
        <dbReference type="ARBA" id="ARBA00009320"/>
    </source>
</evidence>
<evidence type="ECO:0000256" key="11">
    <source>
        <dbReference type="ARBA" id="ARBA00023304"/>
    </source>
</evidence>
<dbReference type="Gene3D" id="3.30.470.10">
    <property type="match status" value="1"/>
</dbReference>
<comment type="pathway">
    <text evidence="4 16">Amino-acid biosynthesis; L-valine biosynthesis; L-valine from pyruvate: step 4/4.</text>
</comment>
<evidence type="ECO:0000256" key="2">
    <source>
        <dbReference type="ARBA" id="ARBA00003109"/>
    </source>
</evidence>
<evidence type="ECO:0000256" key="15">
    <source>
        <dbReference type="RuleBase" id="RU004106"/>
    </source>
</evidence>
<dbReference type="EvolutionaryTrace" id="F2L0W0"/>
<dbReference type="NCBIfam" id="NF005146">
    <property type="entry name" value="PRK06606.1"/>
    <property type="match status" value="1"/>
</dbReference>
<keyword evidence="19 20" id="KW-0002">3D-structure</keyword>
<dbReference type="eggNOG" id="arCOG02297">
    <property type="taxonomic scope" value="Archaea"/>
</dbReference>
<keyword evidence="18" id="KW-1185">Reference proteome</keyword>
<dbReference type="InterPro" id="IPR033939">
    <property type="entry name" value="BCAT_family"/>
</dbReference>
<dbReference type="InterPro" id="IPR018300">
    <property type="entry name" value="Aminotrans_IV_CS"/>
</dbReference>
<evidence type="ECO:0000313" key="17">
    <source>
        <dbReference type="EMBL" id="AEA12775.1"/>
    </source>
</evidence>
<feature type="binding site" evidence="19 20">
    <location>
        <position position="155"/>
    </location>
    <ligand>
        <name>pyridoxal 5'-phosphate</name>
        <dbReference type="ChEBI" id="CHEBI:597326"/>
    </ligand>
</feature>
<dbReference type="GO" id="GO:0009097">
    <property type="term" value="P:isoleucine biosynthetic process"/>
    <property type="evidence" value="ECO:0007669"/>
    <property type="project" value="UniProtKB-UniPathway"/>
</dbReference>
<dbReference type="Proteomes" id="UP000008138">
    <property type="component" value="Chromosome"/>
</dbReference>
<comment type="similarity">
    <text evidence="6 15">Belongs to the class-IV pyridoxal-phosphate-dependent aminotransferase family.</text>
</comment>
<feature type="binding site" evidence="19 20">
    <location>
        <position position="248"/>
    </location>
    <ligand>
        <name>pyridoxal 5'-phosphate</name>
        <dbReference type="ChEBI" id="CHEBI:597326"/>
    </ligand>
</feature>
<dbReference type="EC" id="2.6.1.42" evidence="16"/>
<dbReference type="PANTHER" id="PTHR42743">
    <property type="entry name" value="AMINO-ACID AMINOTRANSFERASE"/>
    <property type="match status" value="1"/>
</dbReference>
<feature type="modified residue" description="N6-(pyridoxal phosphate)lysine (covalent)" evidence="19">
    <location>
        <position position="150"/>
    </location>
</feature>
<comment type="catalytic activity">
    <reaction evidence="13 16">
        <text>L-isoleucine + 2-oxoglutarate = (S)-3-methyl-2-oxopentanoate + L-glutamate</text>
        <dbReference type="Rhea" id="RHEA:24801"/>
        <dbReference type="ChEBI" id="CHEBI:16810"/>
        <dbReference type="ChEBI" id="CHEBI:29985"/>
        <dbReference type="ChEBI" id="CHEBI:35146"/>
        <dbReference type="ChEBI" id="CHEBI:58045"/>
        <dbReference type="EC" id="2.6.1.42"/>
    </reaction>
</comment>
<evidence type="ECO:0007829" key="20">
    <source>
        <dbReference type="PDB" id="6THQ"/>
    </source>
</evidence>
<dbReference type="EMBL" id="CP002590">
    <property type="protein sequence ID" value="AEA12775.1"/>
    <property type="molecule type" value="Genomic_DNA"/>
</dbReference>
<dbReference type="InterPro" id="IPR036038">
    <property type="entry name" value="Aminotransferase-like"/>
</dbReference>
<feature type="binding site" evidence="19 20">
    <location>
        <position position="212"/>
    </location>
    <ligand>
        <name>pyridoxal 5'-phosphate</name>
        <dbReference type="ChEBI" id="CHEBI:597326"/>
    </ligand>
</feature>
<dbReference type="HOGENOM" id="CLU_020844_3_1_2"/>
<dbReference type="STRING" id="999630.TUZN_1299"/>
<evidence type="ECO:0000256" key="13">
    <source>
        <dbReference type="ARBA" id="ARBA00048798"/>
    </source>
</evidence>
<evidence type="ECO:0000256" key="4">
    <source>
        <dbReference type="ARBA" id="ARBA00004931"/>
    </source>
</evidence>
<protein>
    <recommendedName>
        <fullName evidence="16">Branched-chain-amino-acid aminotransferase</fullName>
        <shortName evidence="16">BCAT</shortName>
        <ecNumber evidence="16">2.6.1.42</ecNumber>
    </recommendedName>
</protein>
<evidence type="ECO:0000256" key="5">
    <source>
        <dbReference type="ARBA" id="ARBA00005072"/>
    </source>
</evidence>
<dbReference type="PANTHER" id="PTHR42743:SF11">
    <property type="entry name" value="AMINODEOXYCHORISMATE LYASE"/>
    <property type="match status" value="1"/>
</dbReference>
<reference evidence="19" key="3">
    <citation type="journal article" date="2016" name="Extremophiles">
        <title>First structure of archaeal branched-chain amino acid aminotransferase from Thermoproteus uzoniensis specific for L-amino acids and R-amines.</title>
        <authorList>
            <person name="Boyko K.M."/>
            <person name="Stekhanova T.N."/>
            <person name="Nikolaeva A.Y."/>
            <person name="Mardanov A.V."/>
            <person name="Rakitin A.L."/>
            <person name="Ravin N.V."/>
            <person name="Bezsudnova E.Y."/>
            <person name="Popov V.O."/>
        </authorList>
    </citation>
    <scope>X-RAY CRYSTALLOGRAPHY (2.00 ANGSTROMS) IN COMPLEX WITH PYRIDOXAL 5'-PHOSPHATE</scope>
    <scope>PYRIDOXAL PHOSPHATE AT LYS-150</scope>
</reference>
<dbReference type="KEGG" id="tuz:TUZN_1299"/>
<dbReference type="OrthoDB" id="6469at2157"/>
<gene>
    <name evidence="16" type="primary">ilvE</name>
    <name evidence="17" type="ordered locus">TUZN_1299</name>
</gene>
<dbReference type="InterPro" id="IPR005785">
    <property type="entry name" value="B_amino_transI"/>
</dbReference>
<evidence type="ECO:0000256" key="16">
    <source>
        <dbReference type="RuleBase" id="RU364094"/>
    </source>
</evidence>
<dbReference type="GO" id="GO:0009098">
    <property type="term" value="P:L-leucine biosynthetic process"/>
    <property type="evidence" value="ECO:0007669"/>
    <property type="project" value="UniProtKB-UniPathway"/>
</dbReference>
<evidence type="ECO:0000313" key="18">
    <source>
        <dbReference type="Proteomes" id="UP000008138"/>
    </source>
</evidence>
<keyword evidence="8 16" id="KW-0028">Amino-acid biosynthesis</keyword>
<proteinExistence type="evidence at protein level"/>
<keyword evidence="10 16" id="KW-0663">Pyridoxal phosphate</keyword>
<comment type="pathway">
    <text evidence="5 16">Amino-acid biosynthesis; L-leucine biosynthesis; L-leucine from 3-methyl-2-oxobutanoate: step 4/4.</text>
</comment>